<evidence type="ECO:0000313" key="4">
    <source>
        <dbReference type="Proteomes" id="UP000198990"/>
    </source>
</evidence>
<organism evidence="3 4">
    <name type="scientific">Maribacter orientalis</name>
    <dbReference type="NCBI Taxonomy" id="228957"/>
    <lineage>
        <taxon>Bacteria</taxon>
        <taxon>Pseudomonadati</taxon>
        <taxon>Bacteroidota</taxon>
        <taxon>Flavobacteriia</taxon>
        <taxon>Flavobacteriales</taxon>
        <taxon>Flavobacteriaceae</taxon>
        <taxon>Maribacter</taxon>
    </lineage>
</organism>
<keyword evidence="4" id="KW-1185">Reference proteome</keyword>
<dbReference type="EMBL" id="FNZN01000001">
    <property type="protein sequence ID" value="SEK29962.1"/>
    <property type="molecule type" value="Genomic_DNA"/>
</dbReference>
<feature type="region of interest" description="Disordered" evidence="1">
    <location>
        <begin position="470"/>
        <end position="490"/>
    </location>
</feature>
<evidence type="ECO:0000256" key="2">
    <source>
        <dbReference type="SAM" id="Phobius"/>
    </source>
</evidence>
<evidence type="ECO:0000256" key="1">
    <source>
        <dbReference type="SAM" id="MobiDB-lite"/>
    </source>
</evidence>
<dbReference type="AlphaFoldDB" id="A0A1H7FZM3"/>
<proteinExistence type="predicted"/>
<dbReference type="Proteomes" id="UP000198990">
    <property type="component" value="Unassembled WGS sequence"/>
</dbReference>
<feature type="transmembrane region" description="Helical" evidence="2">
    <location>
        <begin position="41"/>
        <end position="58"/>
    </location>
</feature>
<evidence type="ECO:0008006" key="5">
    <source>
        <dbReference type="Google" id="ProtNLM"/>
    </source>
</evidence>
<protein>
    <recommendedName>
        <fullName evidence="5">Tryptophan-rich sensory protein</fullName>
    </recommendedName>
</protein>
<feature type="transmembrane region" description="Helical" evidence="2">
    <location>
        <begin position="17"/>
        <end position="35"/>
    </location>
</feature>
<gene>
    <name evidence="3" type="ORF">SAMN04488008_101226</name>
</gene>
<reference evidence="4" key="1">
    <citation type="submission" date="2016-10" db="EMBL/GenBank/DDBJ databases">
        <authorList>
            <person name="Varghese N."/>
            <person name="Submissions S."/>
        </authorList>
    </citation>
    <scope>NUCLEOTIDE SEQUENCE [LARGE SCALE GENOMIC DNA]</scope>
    <source>
        <strain evidence="4">DSM 16471</strain>
    </source>
</reference>
<keyword evidence="2" id="KW-0472">Membrane</keyword>
<dbReference type="RefSeq" id="WP_091618901.1">
    <property type="nucleotide sequence ID" value="NZ_FNZN01000001.1"/>
</dbReference>
<feature type="transmembrane region" description="Helical" evidence="2">
    <location>
        <begin position="127"/>
        <end position="148"/>
    </location>
</feature>
<feature type="compositionally biased region" description="Acidic residues" evidence="1">
    <location>
        <begin position="470"/>
        <end position="486"/>
    </location>
</feature>
<accession>A0A1H7FZM3</accession>
<name>A0A1H7FZM3_9FLAO</name>
<evidence type="ECO:0000313" key="3">
    <source>
        <dbReference type="EMBL" id="SEK29962.1"/>
    </source>
</evidence>
<dbReference type="OrthoDB" id="780137at2"/>
<keyword evidence="2" id="KW-1133">Transmembrane helix</keyword>
<keyword evidence="2" id="KW-0812">Transmembrane</keyword>
<sequence>MELGKQHLMKFNQRWQLLGYLEVFLYALGVGLFAYFLASNILIALAVFTLALLLLLLIKHPWSHNLNTTSSYIDAHVAEASFSTGLLLQPEESLSNLARLQRYKVSHELKTRLGAINPPNKIKQASAVLVVLVVVGFLLSKLGLFSGVDDVFNSNSNQEHIQFVATDTLAIELVLPKITEQVITVSYPAYTRLGHKTTAEPNVKAVVNSKIDWRLQFDNPVSSVFMERMGESFPLQKVDDGYTIRQSLKESGFYSFKFKNEDGVEFTSDLFSLEAIPDNTPEIEILGLEQYTYFDFLDTKKIQLQSTITDDYGIDEAYIIATVSKGSGESVKFREEKLNFNEAIQKGKRNLNVTKNIDLDALKMEVGDELYFYIEAYDEKEPKRNVARSETYFAVIKDTVTDQFAVEGTLGVDQMPDYFRSQRQLIIDTEKLIKDKPTISTQEFKSRSNELGFDQKALRLKYGQFMGDESEMAEAPSEIETDEAGEDHDHAEDQENILKEYSHDHDGDNEHNLVPLQESEEAEDPLRDYLHNHDDPEESTLFEESLKTKLRKALSIMWDAELYLRLYEPEKSLPFQYDALKLIQEIKNSARIYVHRIGFDPPPIKEESRLTGSIDAIDNFRKTENLELDQPFKSMNKAVERLEKLIQQQAVFLEGDKEVFANAGNELAILAIENPGKYLGVLQGLKQIENNTGRTISNYKTVQKGLLSALPKTKQIPGARNTYTDEINSLFLKHLETYD</sequence>
<dbReference type="STRING" id="228957.SAMN04488008_101226"/>